<sequence>MHLPTFEFGLPKKILLITILHGSIGSTAGWLNRAQGTLFLKIEAFFRASYGQVFSTDDELYYHTLLSLYMNLNVLGTLAAVIINIYLFNHFSPQFFWLKFRNVLNVMGCFAAFISLRNNDLILNCVANVIIGVAGYYGTIQSMYLPQIGLKQQETTIMLYSSCTMHLFADVLLIAANDKLMGSYASWSYLYLMTGLISTIYLSVTWNMPESGKYLYLIKNDAKEAAKSLKYYNGQQIDTVQIFQEYDEEDEKTSSKKHLTFSQILKQQYYRKVLLIVAVLVLSSPLSVSLVMDSYGQLIVTQFTDDEAITSYIALFARLMSLVISFFAPKYFKYFGIRRAIMGTFYFSILGWVFFILADLLPHLFDIHNSLGIILVFFAESVESIGTGLGKGNVLIILLNIICPESGKNILSQIISPLIIFSYGITAFVMMPLYDIIGTYLHVIKMTMLIIIVFTLNKLLPDSDEKLYNMKRDRYHEI</sequence>
<dbReference type="Proteomes" id="UP000095286">
    <property type="component" value="Unplaced"/>
</dbReference>
<name>A0AC35TLH8_9BILA</name>
<organism evidence="1 2">
    <name type="scientific">Rhabditophanes sp. KR3021</name>
    <dbReference type="NCBI Taxonomy" id="114890"/>
    <lineage>
        <taxon>Eukaryota</taxon>
        <taxon>Metazoa</taxon>
        <taxon>Ecdysozoa</taxon>
        <taxon>Nematoda</taxon>
        <taxon>Chromadorea</taxon>
        <taxon>Rhabditida</taxon>
        <taxon>Tylenchina</taxon>
        <taxon>Panagrolaimomorpha</taxon>
        <taxon>Strongyloidoidea</taxon>
        <taxon>Alloionematidae</taxon>
        <taxon>Rhabditophanes</taxon>
    </lineage>
</organism>
<dbReference type="WBParaSite" id="RSKR_0000175075.1">
    <property type="protein sequence ID" value="RSKR_0000175075.1"/>
    <property type="gene ID" value="RSKR_0000175075"/>
</dbReference>
<protein>
    <submittedName>
        <fullName evidence="2">MFS domain-containing protein</fullName>
    </submittedName>
</protein>
<accession>A0AC35TLH8</accession>
<proteinExistence type="predicted"/>
<reference evidence="2" key="1">
    <citation type="submission" date="2016-11" db="UniProtKB">
        <authorList>
            <consortium name="WormBaseParasite"/>
        </authorList>
    </citation>
    <scope>IDENTIFICATION</scope>
    <source>
        <strain evidence="2">KR3021</strain>
    </source>
</reference>
<evidence type="ECO:0000313" key="2">
    <source>
        <dbReference type="WBParaSite" id="RSKR_0000175075.1"/>
    </source>
</evidence>
<evidence type="ECO:0000313" key="1">
    <source>
        <dbReference type="Proteomes" id="UP000095286"/>
    </source>
</evidence>